<gene>
    <name evidence="2" type="ORF">DCC81_11210</name>
</gene>
<reference evidence="2 3" key="1">
    <citation type="submission" date="2018-04" db="EMBL/GenBank/DDBJ databases">
        <title>Chitinophaga fuyangensis sp. nov., isolated from soil in a chemical factory.</title>
        <authorList>
            <person name="Chen K."/>
        </authorList>
    </citation>
    <scope>NUCLEOTIDE SEQUENCE [LARGE SCALE GENOMIC DNA]</scope>
    <source>
        <strain evidence="2 3">LY-1</strain>
    </source>
</reference>
<evidence type="ECO:0008006" key="4">
    <source>
        <dbReference type="Google" id="ProtNLM"/>
    </source>
</evidence>
<evidence type="ECO:0000256" key="1">
    <source>
        <dbReference type="SAM" id="SignalP"/>
    </source>
</evidence>
<organism evidence="2 3">
    <name type="scientific">Chitinophaga parva</name>
    <dbReference type="NCBI Taxonomy" id="2169414"/>
    <lineage>
        <taxon>Bacteria</taxon>
        <taxon>Pseudomonadati</taxon>
        <taxon>Bacteroidota</taxon>
        <taxon>Chitinophagia</taxon>
        <taxon>Chitinophagales</taxon>
        <taxon>Chitinophagaceae</taxon>
        <taxon>Chitinophaga</taxon>
    </lineage>
</organism>
<evidence type="ECO:0000313" key="2">
    <source>
        <dbReference type="EMBL" id="PUZ24887.1"/>
    </source>
</evidence>
<keyword evidence="1" id="KW-0732">Signal</keyword>
<dbReference type="InterPro" id="IPR032183">
    <property type="entry name" value="PKD-like"/>
</dbReference>
<sequence length="474" mass="52888">MRLRFIFLLLPLALLLHACKKDLGNYNYHPPSEPMLDGVDGNIVPATVGDTLIYMPYVFLQGADPAKDLQFDWSILVPEEARAVHYTGYPLKIVYNLKPMLRDAELVITDKRNGIKYFHDFQVQGTTQFSQGATVLSVDNGVTKLSFIRPDSTVMANLYEALHQEDLPANPQQLFAKPAAYQEGSVEDYWVICKDPAKTSVIIDGSTMLRKRYFNEQFFTAPSPLVTEAFDGTSGIPTGIINGKLYLSVTTTAPYAPDFGKFSNMASGVGGDYTLSKFYNRLPSCFFGFDTKSNGFVTFDGQGNYMGNDYMVAADVFDPKALGDGELIYLHAVPGTSYAFFKSTDGNLYEYTFYIDMDNYDQRTIKPVRKRVFKGASLVQADTKWQRSGTDVYYFTSGDKVYRYNPLNEDLRPLKTDFQGKKVTMIKLVNNDNQLRVGVDGSVTKLDVSVGKDGAFISRVDGIPGSPVDIIIKN</sequence>
<dbReference type="Proteomes" id="UP000244450">
    <property type="component" value="Unassembled WGS sequence"/>
</dbReference>
<comment type="caution">
    <text evidence="2">The sequence shown here is derived from an EMBL/GenBank/DDBJ whole genome shotgun (WGS) entry which is preliminary data.</text>
</comment>
<accession>A0A2T7BF22</accession>
<dbReference type="Pfam" id="PF16407">
    <property type="entry name" value="PKD_2"/>
    <property type="match status" value="1"/>
</dbReference>
<keyword evidence="3" id="KW-1185">Reference proteome</keyword>
<protein>
    <recommendedName>
        <fullName evidence="4">PKD-like family protein</fullName>
    </recommendedName>
</protein>
<evidence type="ECO:0000313" key="3">
    <source>
        <dbReference type="Proteomes" id="UP000244450"/>
    </source>
</evidence>
<dbReference type="AlphaFoldDB" id="A0A2T7BF22"/>
<feature type="chain" id="PRO_5015781194" description="PKD-like family protein" evidence="1">
    <location>
        <begin position="19"/>
        <end position="474"/>
    </location>
</feature>
<dbReference type="EMBL" id="QCYK01000002">
    <property type="protein sequence ID" value="PUZ24887.1"/>
    <property type="molecule type" value="Genomic_DNA"/>
</dbReference>
<proteinExistence type="predicted"/>
<feature type="signal peptide" evidence="1">
    <location>
        <begin position="1"/>
        <end position="18"/>
    </location>
</feature>
<name>A0A2T7BF22_9BACT</name>
<dbReference type="OrthoDB" id="1095195at2"/>
<dbReference type="RefSeq" id="WP_108686724.1">
    <property type="nucleotide sequence ID" value="NZ_QCYK01000002.1"/>
</dbReference>